<comment type="caution">
    <text evidence="15">The sequence shown here is derived from an EMBL/GenBank/DDBJ whole genome shotgun (WGS) entry which is preliminary data.</text>
</comment>
<feature type="compositionally biased region" description="Low complexity" evidence="13">
    <location>
        <begin position="782"/>
        <end position="806"/>
    </location>
</feature>
<dbReference type="GO" id="GO:0034727">
    <property type="term" value="P:piecemeal microautophagy of the nucleus"/>
    <property type="evidence" value="ECO:0007669"/>
    <property type="project" value="TreeGrafter"/>
</dbReference>
<feature type="compositionally biased region" description="Basic and acidic residues" evidence="13">
    <location>
        <begin position="849"/>
        <end position="860"/>
    </location>
</feature>
<feature type="compositionally biased region" description="Basic and acidic residues" evidence="13">
    <location>
        <begin position="736"/>
        <end position="748"/>
    </location>
</feature>
<dbReference type="AlphaFoldDB" id="A0A8H5ER48"/>
<dbReference type="GO" id="GO:0035973">
    <property type="term" value="P:aggrephagy"/>
    <property type="evidence" value="ECO:0007669"/>
    <property type="project" value="TreeGrafter"/>
</dbReference>
<feature type="compositionally biased region" description="Pro residues" evidence="13">
    <location>
        <begin position="8"/>
        <end position="19"/>
    </location>
</feature>
<name>A0A8H5ER48_9AGAR</name>
<gene>
    <name evidence="15" type="ORF">D9619_012416</name>
</gene>
<evidence type="ECO:0000256" key="10">
    <source>
        <dbReference type="ARBA" id="ARBA00023006"/>
    </source>
</evidence>
<feature type="domain" description="Peptidase C54 catalytic" evidence="14">
    <location>
        <begin position="436"/>
        <end position="740"/>
    </location>
</feature>
<feature type="compositionally biased region" description="Basic and acidic residues" evidence="13">
    <location>
        <begin position="91"/>
        <end position="100"/>
    </location>
</feature>
<dbReference type="InterPro" id="IPR038765">
    <property type="entry name" value="Papain-like_cys_pep_sf"/>
</dbReference>
<evidence type="ECO:0000256" key="4">
    <source>
        <dbReference type="ARBA" id="ARBA00022448"/>
    </source>
</evidence>
<dbReference type="InterPro" id="IPR005078">
    <property type="entry name" value="Peptidase_C54"/>
</dbReference>
<feature type="region of interest" description="Disordered" evidence="13">
    <location>
        <begin position="338"/>
        <end position="426"/>
    </location>
</feature>
<feature type="region of interest" description="Disordered" evidence="13">
    <location>
        <begin position="1"/>
        <end position="227"/>
    </location>
</feature>
<feature type="compositionally biased region" description="Basic and acidic residues" evidence="13">
    <location>
        <begin position="1040"/>
        <end position="1051"/>
    </location>
</feature>
<feature type="compositionally biased region" description="Acidic residues" evidence="13">
    <location>
        <begin position="118"/>
        <end position="138"/>
    </location>
</feature>
<feature type="compositionally biased region" description="Low complexity" evidence="13">
    <location>
        <begin position="198"/>
        <end position="226"/>
    </location>
</feature>
<feature type="region of interest" description="Disordered" evidence="13">
    <location>
        <begin position="260"/>
        <end position="295"/>
    </location>
</feature>
<evidence type="ECO:0000256" key="8">
    <source>
        <dbReference type="ARBA" id="ARBA00022807"/>
    </source>
</evidence>
<feature type="compositionally biased region" description="Low complexity" evidence="13">
    <location>
        <begin position="268"/>
        <end position="284"/>
    </location>
</feature>
<dbReference type="OrthoDB" id="2960936at2759"/>
<feature type="compositionally biased region" description="Low complexity" evidence="13">
    <location>
        <begin position="1090"/>
        <end position="1131"/>
    </location>
</feature>
<evidence type="ECO:0000256" key="13">
    <source>
        <dbReference type="SAM" id="MobiDB-lite"/>
    </source>
</evidence>
<dbReference type="InterPro" id="IPR046792">
    <property type="entry name" value="Peptidase_C54_cat"/>
</dbReference>
<evidence type="ECO:0000256" key="11">
    <source>
        <dbReference type="ARBA" id="ARBA00029362"/>
    </source>
</evidence>
<keyword evidence="8" id="KW-0788">Thiol protease</keyword>
<sequence length="1210" mass="129638">MSGSRHTPPSPSSPAPPHQTPGSSSKLPKFLQKSTRDRSKSITDPGPGRIAGASTSASTSASSPESPGGHGTQPMTLGPKARKGSKFLGIGKDKERERQRTSIANSNTDRSSSFDNIAADDADASAEFYMDEEGEGENETPVIVEPPNANIPSAAVPIPTPPRPRPRTNSERPVPVPSPGVPASAPEASHLHAHAMKYSNSNNTNNSSYTNNSGNTTYTSNSSSTSRIGDLPTRLSGWFSHTFSSSSTDLSLPTLIAHSASPGKGKSRSLFSSSSSNNAQSTPSPGGGGGGGVSALLTAAKHGKGHLDKAMRYLLDSDAQPDRCTDPIWLLGVSHPGYEPPVPQAPPMHGHEQGHGHGHSRGLTNTLSRRGTKVGAGGSKADLRASTSSSSGGSQASLSLSQSSSSSGKRFLGGSNNNANANAAQKDPAAHWPPVFYIDFTSRVWLTYRSQFAAPLRDMRLADLPPCGAGNTIALSGGRNSVIDSYNYNSPVTVVKRSPWNWGGEKTWTSDTGWGCMLRTGQSLLANALIHVHLGRDWRRPPYPVQTADYATYVQILTWFLDTPTPEAPFSVHRMALAGKELGTDVGQWFGPSVAAGAIRQLVNSYQDCGLAVSVAIDGTLYQTQVFAASHGADAAARSRSPRRRHTTTWGDRPVLLLLGIRLGIEGVNPIYYDTIKMLYTFPQSVGIAGGRPSSSYYFVGSQADNLFYLDPHNPRPAIPLRSPPSENEDDDEEYREQTPEPDRDGGHRSSSKNHKSGYHARDPTSPSSIKTGSSNFSYNMPTSPSPLQQQLSSSSADSGSYTDSRSPPPSYQQHNLYGKPPQPPVQSQHGRWRSASVSAGSPAASVDRILRESDREGDRATATGNGEGLDPLQRHYCNAYSAAELKTFHCERVRKMPLSGLDPSMLIGFLCRDEADWIDFRKRVAELPRTIFSVQDEQPTWPSDSDDNMGLESISEPDDIDLDEEGDDVDGENEHFFDTHSSSGSNAHRRGKSSEFDTEDDPVGPVTPGPNSKFEMQDPAMLRKGRVHDEDDEDEDDADRSFLPDDGRAFDEDDDIEDDWVDPSVPTPTEAPVISAPPVPLPPAKNRSRLSVNSSSPPSSSSVPPLSKSKSSRSTSSSTTKPASSKPKSSSKGKKEIPVPVPAVRIPSQQPTQEHYPFPVTPADDPSGSPLNDRPRNSSTKGGKRMHTARARDGGRTQSGGVKGILTDD</sequence>
<reference evidence="15 16" key="1">
    <citation type="journal article" date="2020" name="ISME J.">
        <title>Uncovering the hidden diversity of litter-decomposition mechanisms in mushroom-forming fungi.</title>
        <authorList>
            <person name="Floudas D."/>
            <person name="Bentzer J."/>
            <person name="Ahren D."/>
            <person name="Johansson T."/>
            <person name="Persson P."/>
            <person name="Tunlid A."/>
        </authorList>
    </citation>
    <scope>NUCLEOTIDE SEQUENCE [LARGE SCALE GENOMIC DNA]</scope>
    <source>
        <strain evidence="15 16">CBS 101986</strain>
    </source>
</reference>
<feature type="compositionally biased region" description="Acidic residues" evidence="13">
    <location>
        <begin position="1052"/>
        <end position="1062"/>
    </location>
</feature>
<feature type="compositionally biased region" description="Low complexity" evidence="13">
    <location>
        <begin position="385"/>
        <end position="407"/>
    </location>
</feature>
<dbReference type="SUPFAM" id="SSF54001">
    <property type="entry name" value="Cysteine proteinases"/>
    <property type="match status" value="2"/>
</dbReference>
<keyword evidence="10" id="KW-0072">Autophagy</keyword>
<evidence type="ECO:0000256" key="6">
    <source>
        <dbReference type="ARBA" id="ARBA00022670"/>
    </source>
</evidence>
<feature type="compositionally biased region" description="Low complexity" evidence="13">
    <location>
        <begin position="51"/>
        <end position="67"/>
    </location>
</feature>
<keyword evidence="6" id="KW-0645">Protease</keyword>
<evidence type="ECO:0000313" key="16">
    <source>
        <dbReference type="Proteomes" id="UP000567179"/>
    </source>
</evidence>
<feature type="compositionally biased region" description="Basic residues" evidence="13">
    <location>
        <begin position="750"/>
        <end position="759"/>
    </location>
</feature>
<keyword evidence="16" id="KW-1185">Reference proteome</keyword>
<dbReference type="Pfam" id="PF03416">
    <property type="entry name" value="Peptidase_C54"/>
    <property type="match status" value="2"/>
</dbReference>
<evidence type="ECO:0000313" key="15">
    <source>
        <dbReference type="EMBL" id="KAF5309402.1"/>
    </source>
</evidence>
<dbReference type="GO" id="GO:0004197">
    <property type="term" value="F:cysteine-type endopeptidase activity"/>
    <property type="evidence" value="ECO:0007669"/>
    <property type="project" value="TreeGrafter"/>
</dbReference>
<dbReference type="PANTHER" id="PTHR22624:SF49">
    <property type="entry name" value="CYSTEINE PROTEASE"/>
    <property type="match status" value="1"/>
</dbReference>
<evidence type="ECO:0000256" key="5">
    <source>
        <dbReference type="ARBA" id="ARBA00022490"/>
    </source>
</evidence>
<keyword evidence="9" id="KW-0653">Protein transport</keyword>
<keyword evidence="7" id="KW-0378">Hydrolase</keyword>
<keyword evidence="4" id="KW-0813">Transport</keyword>
<proteinExistence type="inferred from homology"/>
<comment type="subcellular location">
    <subcellularLocation>
        <location evidence="2">Cytoplasm</location>
    </subcellularLocation>
    <subcellularLocation>
        <location evidence="1">Preautophagosomal structure</location>
    </subcellularLocation>
</comment>
<dbReference type="EMBL" id="JAACJJ010000059">
    <property type="protein sequence ID" value="KAF5309402.1"/>
    <property type="molecule type" value="Genomic_DNA"/>
</dbReference>
<feature type="compositionally biased region" description="Acidic residues" evidence="13">
    <location>
        <begin position="945"/>
        <end position="972"/>
    </location>
</feature>
<dbReference type="GO" id="GO:0016485">
    <property type="term" value="P:protein processing"/>
    <property type="evidence" value="ECO:0007669"/>
    <property type="project" value="TreeGrafter"/>
</dbReference>
<dbReference type="GO" id="GO:0015031">
    <property type="term" value="P:protein transport"/>
    <property type="evidence" value="ECO:0007669"/>
    <property type="project" value="UniProtKB-KW"/>
</dbReference>
<keyword evidence="5" id="KW-0963">Cytoplasm</keyword>
<feature type="region of interest" description="Disordered" evidence="13">
    <location>
        <begin position="936"/>
        <end position="1210"/>
    </location>
</feature>
<dbReference type="GO" id="GO:0019786">
    <property type="term" value="F:protein-phosphatidylethanolamide deconjugating activity"/>
    <property type="evidence" value="ECO:0007669"/>
    <property type="project" value="InterPro"/>
</dbReference>
<comment type="similarity">
    <text evidence="3">Belongs to the peptidase C54 family.</text>
</comment>
<feature type="region of interest" description="Disordered" evidence="13">
    <location>
        <begin position="711"/>
        <end position="870"/>
    </location>
</feature>
<dbReference type="GO" id="GO:0000423">
    <property type="term" value="P:mitophagy"/>
    <property type="evidence" value="ECO:0007669"/>
    <property type="project" value="TreeGrafter"/>
</dbReference>
<feature type="compositionally biased region" description="Low complexity" evidence="13">
    <location>
        <begin position="835"/>
        <end position="847"/>
    </location>
</feature>
<dbReference type="PANTHER" id="PTHR22624">
    <property type="entry name" value="CYSTEINE PROTEASE ATG4"/>
    <property type="match status" value="1"/>
</dbReference>
<evidence type="ECO:0000256" key="12">
    <source>
        <dbReference type="ARBA" id="ARBA00030240"/>
    </source>
</evidence>
<evidence type="ECO:0000256" key="3">
    <source>
        <dbReference type="ARBA" id="ARBA00010958"/>
    </source>
</evidence>
<dbReference type="Proteomes" id="UP000567179">
    <property type="component" value="Unassembled WGS sequence"/>
</dbReference>
<evidence type="ECO:0000256" key="7">
    <source>
        <dbReference type="ARBA" id="ARBA00022801"/>
    </source>
</evidence>
<comment type="catalytic activity">
    <reaction evidence="11">
        <text>[protein]-C-terminal L-amino acid-glycyl-phosphatidylethanolamide + H2O = [protein]-C-terminal L-amino acid-glycine + a 1,2-diacyl-sn-glycero-3-phosphoethanolamine</text>
        <dbReference type="Rhea" id="RHEA:67548"/>
        <dbReference type="Rhea" id="RHEA-COMP:17323"/>
        <dbReference type="Rhea" id="RHEA-COMP:17324"/>
        <dbReference type="ChEBI" id="CHEBI:15377"/>
        <dbReference type="ChEBI" id="CHEBI:64612"/>
        <dbReference type="ChEBI" id="CHEBI:172940"/>
        <dbReference type="ChEBI" id="CHEBI:172941"/>
    </reaction>
    <physiologicalReaction direction="left-to-right" evidence="11">
        <dbReference type="Rhea" id="RHEA:67549"/>
    </physiologicalReaction>
</comment>
<feature type="domain" description="Peptidase C54 catalytic" evidence="14">
    <location>
        <begin position="878"/>
        <end position="923"/>
    </location>
</feature>
<evidence type="ECO:0000256" key="1">
    <source>
        <dbReference type="ARBA" id="ARBA00004329"/>
    </source>
</evidence>
<protein>
    <recommendedName>
        <fullName evidence="12">Autophagy-related protein 4</fullName>
    </recommendedName>
</protein>
<dbReference type="GO" id="GO:0000045">
    <property type="term" value="P:autophagosome assembly"/>
    <property type="evidence" value="ECO:0007669"/>
    <property type="project" value="TreeGrafter"/>
</dbReference>
<dbReference type="GO" id="GO:0000407">
    <property type="term" value="C:phagophore assembly site"/>
    <property type="evidence" value="ECO:0007669"/>
    <property type="project" value="UniProtKB-SubCell"/>
</dbReference>
<feature type="compositionally biased region" description="Polar residues" evidence="13">
    <location>
        <begin position="101"/>
        <end position="110"/>
    </location>
</feature>
<evidence type="ECO:0000256" key="2">
    <source>
        <dbReference type="ARBA" id="ARBA00004496"/>
    </source>
</evidence>
<organism evidence="15 16">
    <name type="scientific">Psilocybe cf. subviscida</name>
    <dbReference type="NCBI Taxonomy" id="2480587"/>
    <lineage>
        <taxon>Eukaryota</taxon>
        <taxon>Fungi</taxon>
        <taxon>Dikarya</taxon>
        <taxon>Basidiomycota</taxon>
        <taxon>Agaricomycotina</taxon>
        <taxon>Agaricomycetes</taxon>
        <taxon>Agaricomycetidae</taxon>
        <taxon>Agaricales</taxon>
        <taxon>Agaricineae</taxon>
        <taxon>Strophariaceae</taxon>
        <taxon>Psilocybe</taxon>
    </lineage>
</organism>
<accession>A0A8H5ER48</accession>
<evidence type="ECO:0000256" key="9">
    <source>
        <dbReference type="ARBA" id="ARBA00022927"/>
    </source>
</evidence>
<evidence type="ECO:0000259" key="14">
    <source>
        <dbReference type="Pfam" id="PF03416"/>
    </source>
</evidence>
<feature type="compositionally biased region" description="Polar residues" evidence="13">
    <location>
        <begin position="765"/>
        <end position="781"/>
    </location>
</feature>